<evidence type="ECO:0000256" key="1">
    <source>
        <dbReference type="ARBA" id="ARBA00023125"/>
    </source>
</evidence>
<evidence type="ECO:0000313" key="3">
    <source>
        <dbReference type="EMBL" id="KAG6747764.1"/>
    </source>
</evidence>
<dbReference type="GO" id="GO:0006264">
    <property type="term" value="P:mitochondrial DNA replication"/>
    <property type="evidence" value="ECO:0007669"/>
    <property type="project" value="TreeGrafter"/>
</dbReference>
<proteinExistence type="predicted"/>
<dbReference type="PROSITE" id="PS50935">
    <property type="entry name" value="SSB"/>
    <property type="match status" value="1"/>
</dbReference>
<dbReference type="InterPro" id="IPR011344">
    <property type="entry name" value="ssDNA-bd"/>
</dbReference>
<dbReference type="SUPFAM" id="SSF50249">
    <property type="entry name" value="Nucleic acid-binding proteins"/>
    <property type="match status" value="1"/>
</dbReference>
<dbReference type="InterPro" id="IPR012340">
    <property type="entry name" value="NA-bd_OB-fold"/>
</dbReference>
<accession>A0A8X7YBD4</accession>
<protein>
    <submittedName>
        <fullName evidence="3">Uncharacterized protein</fullName>
    </submittedName>
</protein>
<reference evidence="3" key="1">
    <citation type="journal article" date="2020" name="bioRxiv">
        <title>Hybrid origin of Populus tomentosa Carr. identified through genome sequencing and phylogenomic analysis.</title>
        <authorList>
            <person name="An X."/>
            <person name="Gao K."/>
            <person name="Chen Z."/>
            <person name="Li J."/>
            <person name="Yang X."/>
            <person name="Yang X."/>
            <person name="Zhou J."/>
            <person name="Guo T."/>
            <person name="Zhao T."/>
            <person name="Huang S."/>
            <person name="Miao D."/>
            <person name="Khan W.U."/>
            <person name="Rao P."/>
            <person name="Ye M."/>
            <person name="Lei B."/>
            <person name="Liao W."/>
            <person name="Wang J."/>
            <person name="Ji L."/>
            <person name="Li Y."/>
            <person name="Guo B."/>
            <person name="Mustafa N.S."/>
            <person name="Li S."/>
            <person name="Yun Q."/>
            <person name="Keller S.R."/>
            <person name="Mao J."/>
            <person name="Zhang R."/>
            <person name="Strauss S.H."/>
        </authorList>
    </citation>
    <scope>NUCLEOTIDE SEQUENCE</scope>
    <source>
        <strain evidence="3">GM15</strain>
        <tissue evidence="3">Leaf</tissue>
    </source>
</reference>
<organism evidence="3 4">
    <name type="scientific">Populus tomentosa</name>
    <name type="common">Chinese white poplar</name>
    <dbReference type="NCBI Taxonomy" id="118781"/>
    <lineage>
        <taxon>Eukaryota</taxon>
        <taxon>Viridiplantae</taxon>
        <taxon>Streptophyta</taxon>
        <taxon>Embryophyta</taxon>
        <taxon>Tracheophyta</taxon>
        <taxon>Spermatophyta</taxon>
        <taxon>Magnoliopsida</taxon>
        <taxon>eudicotyledons</taxon>
        <taxon>Gunneridae</taxon>
        <taxon>Pentapetalae</taxon>
        <taxon>rosids</taxon>
        <taxon>fabids</taxon>
        <taxon>Malpighiales</taxon>
        <taxon>Salicaceae</taxon>
        <taxon>Saliceae</taxon>
        <taxon>Populus</taxon>
    </lineage>
</organism>
<comment type="caution">
    <text evidence="3">The sequence shown here is derived from an EMBL/GenBank/DDBJ whole genome shotgun (WGS) entry which is preliminary data.</text>
</comment>
<gene>
    <name evidence="3" type="ORF">POTOM_047655</name>
</gene>
<name>A0A8X7YBD4_POPTO</name>
<dbReference type="OrthoDB" id="1078367at2759"/>
<keyword evidence="1 2" id="KW-0238">DNA-binding</keyword>
<dbReference type="InterPro" id="IPR000424">
    <property type="entry name" value="Primosome_PriB/ssb"/>
</dbReference>
<dbReference type="PANTHER" id="PTHR10302">
    <property type="entry name" value="SINGLE-STRANDED DNA-BINDING PROTEIN"/>
    <property type="match status" value="1"/>
</dbReference>
<dbReference type="GO" id="GO:0003697">
    <property type="term" value="F:single-stranded DNA binding"/>
    <property type="evidence" value="ECO:0007669"/>
    <property type="project" value="InterPro"/>
</dbReference>
<dbReference type="Gene3D" id="2.40.50.140">
    <property type="entry name" value="Nucleic acid-binding proteins"/>
    <property type="match status" value="1"/>
</dbReference>
<dbReference type="EMBL" id="JAAWWB010000028">
    <property type="protein sequence ID" value="KAG6747764.1"/>
    <property type="molecule type" value="Genomic_DNA"/>
</dbReference>
<evidence type="ECO:0000256" key="2">
    <source>
        <dbReference type="PROSITE-ProRule" id="PRU00252"/>
    </source>
</evidence>
<dbReference type="Proteomes" id="UP000886885">
    <property type="component" value="Chromosome 14D"/>
</dbReference>
<dbReference type="PANTHER" id="PTHR10302:SF18">
    <property type="entry name" value="PROTEIN OSB1, MITOCHONDRIAL"/>
    <property type="match status" value="1"/>
</dbReference>
<keyword evidence="4" id="KW-1185">Reference proteome</keyword>
<sequence>MIKPYRIGFLIRNLSRFSLQRLAPFSSSSAANLRFSNSSTDEDELDEINDSAVYRHTIATQRPSTVEWKPSLVNLVRFIGTVDRSPIIYKTKGGGFGCYTLLYARDPHDSNRWFRILVETWCEMAKMCIQHVKPNDTIYVSGHLESYLSFDRTGNPSSSYKIIANELCYIAQHNQRSDCQSLEEPESETCLKFKEPESSACQKYTKPYSGDGTGMEKDKNHLCLWKAFFSSPHEWWDNRKFKKNSKLPDFKHKISGDALWLRPDDPLWIKTKLQLLDWKAGEHCEEGRHKNHLYLWQVFFASPHEWWDNRKNKKNSASPDFKHKDTGEALWLSPNDPPWVKRQIQLLDLNMAVQHQERGACSRVSHWVYDDESIRAGP</sequence>
<dbReference type="GO" id="GO:0042645">
    <property type="term" value="C:mitochondrial nucleoid"/>
    <property type="evidence" value="ECO:0007669"/>
    <property type="project" value="TreeGrafter"/>
</dbReference>
<dbReference type="AlphaFoldDB" id="A0A8X7YBD4"/>
<evidence type="ECO:0000313" key="4">
    <source>
        <dbReference type="Proteomes" id="UP000886885"/>
    </source>
</evidence>